<gene>
    <name evidence="6" type="ORF">GCM10010468_16920</name>
</gene>
<evidence type="ECO:0000256" key="2">
    <source>
        <dbReference type="ARBA" id="ARBA00023125"/>
    </source>
</evidence>
<dbReference type="PANTHER" id="PTHR30055:SF234">
    <property type="entry name" value="HTH-TYPE TRANSCRIPTIONAL REGULATOR BETI"/>
    <property type="match status" value="1"/>
</dbReference>
<accession>A0ABP6Q4D7</accession>
<dbReference type="SUPFAM" id="SSF46689">
    <property type="entry name" value="Homeodomain-like"/>
    <property type="match status" value="1"/>
</dbReference>
<comment type="caution">
    <text evidence="6">The sequence shown here is derived from an EMBL/GenBank/DDBJ whole genome shotgun (WGS) entry which is preliminary data.</text>
</comment>
<evidence type="ECO:0000259" key="5">
    <source>
        <dbReference type="PROSITE" id="PS50977"/>
    </source>
</evidence>
<dbReference type="PROSITE" id="PS50977">
    <property type="entry name" value="HTH_TETR_2"/>
    <property type="match status" value="1"/>
</dbReference>
<evidence type="ECO:0000313" key="7">
    <source>
        <dbReference type="Proteomes" id="UP001501237"/>
    </source>
</evidence>
<dbReference type="RefSeq" id="WP_344824299.1">
    <property type="nucleotide sequence ID" value="NZ_BAAAUV010000004.1"/>
</dbReference>
<protein>
    <submittedName>
        <fullName evidence="6">TetR/AcrR family transcriptional regulator</fullName>
    </submittedName>
</protein>
<dbReference type="InterPro" id="IPR050109">
    <property type="entry name" value="HTH-type_TetR-like_transc_reg"/>
</dbReference>
<keyword evidence="3" id="KW-0804">Transcription</keyword>
<keyword evidence="2 4" id="KW-0238">DNA-binding</keyword>
<reference evidence="7" key="1">
    <citation type="journal article" date="2019" name="Int. J. Syst. Evol. Microbiol.">
        <title>The Global Catalogue of Microorganisms (GCM) 10K type strain sequencing project: providing services to taxonomists for standard genome sequencing and annotation.</title>
        <authorList>
            <consortium name="The Broad Institute Genomics Platform"/>
            <consortium name="The Broad Institute Genome Sequencing Center for Infectious Disease"/>
            <person name="Wu L."/>
            <person name="Ma J."/>
        </authorList>
    </citation>
    <scope>NUCLEOTIDE SEQUENCE [LARGE SCALE GENOMIC DNA]</scope>
    <source>
        <strain evidence="7">JCM 9377</strain>
    </source>
</reference>
<dbReference type="InterPro" id="IPR009057">
    <property type="entry name" value="Homeodomain-like_sf"/>
</dbReference>
<evidence type="ECO:0000256" key="4">
    <source>
        <dbReference type="PROSITE-ProRule" id="PRU00335"/>
    </source>
</evidence>
<evidence type="ECO:0000256" key="1">
    <source>
        <dbReference type="ARBA" id="ARBA00023015"/>
    </source>
</evidence>
<evidence type="ECO:0000313" key="6">
    <source>
        <dbReference type="EMBL" id="GAA3203043.1"/>
    </source>
</evidence>
<dbReference type="Pfam" id="PF21943">
    <property type="entry name" value="TetR_C_46"/>
    <property type="match status" value="1"/>
</dbReference>
<sequence length="211" mass="23379">MTARPRERKDGDERREQILACARELFRERSYADVSSVEIAAAAGVSRGLLNHYFGTKRDLYRAAVEEMLKIPPIPVPAFVAGASVRDRIAESLDGWLELLERNAETWLAALDRSAPGGDAELNRLLEEARERAVERITEVVGLTRTAEEHPQVKAVLRAFAAMAETASREWLERGRLTREEVGLTLESGLTHLLEVVVPALTSGRAPRSAP</sequence>
<evidence type="ECO:0000256" key="3">
    <source>
        <dbReference type="ARBA" id="ARBA00023163"/>
    </source>
</evidence>
<dbReference type="Pfam" id="PF00440">
    <property type="entry name" value="TetR_N"/>
    <property type="match status" value="1"/>
</dbReference>
<feature type="domain" description="HTH tetR-type" evidence="5">
    <location>
        <begin position="12"/>
        <end position="72"/>
    </location>
</feature>
<dbReference type="InterPro" id="IPR001647">
    <property type="entry name" value="HTH_TetR"/>
</dbReference>
<dbReference type="PANTHER" id="PTHR30055">
    <property type="entry name" value="HTH-TYPE TRANSCRIPTIONAL REGULATOR RUTR"/>
    <property type="match status" value="1"/>
</dbReference>
<dbReference type="Gene3D" id="1.10.357.10">
    <property type="entry name" value="Tetracycline Repressor, domain 2"/>
    <property type="match status" value="1"/>
</dbReference>
<organism evidence="6 7">
    <name type="scientific">Actinocorallia longicatena</name>
    <dbReference type="NCBI Taxonomy" id="111803"/>
    <lineage>
        <taxon>Bacteria</taxon>
        <taxon>Bacillati</taxon>
        <taxon>Actinomycetota</taxon>
        <taxon>Actinomycetes</taxon>
        <taxon>Streptosporangiales</taxon>
        <taxon>Thermomonosporaceae</taxon>
        <taxon>Actinocorallia</taxon>
    </lineage>
</organism>
<dbReference type="InterPro" id="IPR054129">
    <property type="entry name" value="DesT_TetR_C"/>
</dbReference>
<keyword evidence="7" id="KW-1185">Reference proteome</keyword>
<dbReference type="Proteomes" id="UP001501237">
    <property type="component" value="Unassembled WGS sequence"/>
</dbReference>
<keyword evidence="1" id="KW-0805">Transcription regulation</keyword>
<proteinExistence type="predicted"/>
<name>A0ABP6Q4D7_9ACTN</name>
<dbReference type="PRINTS" id="PR00455">
    <property type="entry name" value="HTHTETR"/>
</dbReference>
<feature type="DNA-binding region" description="H-T-H motif" evidence="4">
    <location>
        <begin position="35"/>
        <end position="54"/>
    </location>
</feature>
<dbReference type="EMBL" id="BAAAUV010000004">
    <property type="protein sequence ID" value="GAA3203043.1"/>
    <property type="molecule type" value="Genomic_DNA"/>
</dbReference>